<comment type="caution">
    <text evidence="7">The sequence shown here is derived from an EMBL/GenBank/DDBJ whole genome shotgun (WGS) entry which is preliminary data.</text>
</comment>
<evidence type="ECO:0000313" key="7">
    <source>
        <dbReference type="EMBL" id="GHD20728.1"/>
    </source>
</evidence>
<dbReference type="InterPro" id="IPR003439">
    <property type="entry name" value="ABC_transporter-like_ATP-bd"/>
</dbReference>
<dbReference type="GO" id="GO:0055085">
    <property type="term" value="P:transmembrane transport"/>
    <property type="evidence" value="ECO:0007669"/>
    <property type="project" value="UniProtKB-ARBA"/>
</dbReference>
<comment type="subcellular location">
    <subcellularLocation>
        <location evidence="1">Cell inner membrane</location>
        <topology evidence="1">Peripheral membrane protein</topology>
    </subcellularLocation>
</comment>
<accession>A0A8J3GLA1</accession>
<proteinExistence type="inferred from homology"/>
<gene>
    <name evidence="7" type="ORF">GCM10016234_33290</name>
</gene>
<evidence type="ECO:0000256" key="5">
    <source>
        <dbReference type="ARBA" id="ARBA00022840"/>
    </source>
</evidence>
<sequence>MDEPILEICNLSIGLNAPAGKEVVDDVSLTVWRRKITCLIGESGSGKSVTSSAVMKLLPGGLRLVGGQILLDGHEMTGANAEQLADLRGRVVSMVFQEPLTALNPVMRVGDQIGELLKIHRPKMGSQERKRRILELLGDVHLPDPPATLMAFPHQLSGGQRQRVVIAMALALEPALIIADEPTTALDVTTQAQILKLFRELMTRHESGILLITHDFGVVTEVADTVYVMQNGQVVEHGSAADILKAPQHPYTRSLIAAVPKYRFRSPLPPSDTPLVSAHDLELTYTTRGFTGRTRQVKALDKVSFNIDPGEVLGVVGESGSGKSTLARTLMLFETPDNGQLQVFGEDATKLRGQALRRYRADVQMVFQDPFKSLNPRRKVGLSLTEGPIENGVSKAEAVGRAHELLDRVSLPRDAMNRFPHEFSGGQRQRICIARALAMRPRLVIADEAVSALDVSVQAQVLALFEGLKNDFGFAMLFITHDLRVASNICDRVLVMHRGRVVEVGPTQTIFTAPQAAYTRELINAIPGEWDLTPAA</sequence>
<dbReference type="PANTHER" id="PTHR43776">
    <property type="entry name" value="TRANSPORT ATP-BINDING PROTEIN"/>
    <property type="match status" value="1"/>
</dbReference>
<evidence type="ECO:0000259" key="6">
    <source>
        <dbReference type="PROSITE" id="PS50893"/>
    </source>
</evidence>
<dbReference type="RefSeq" id="WP_189506199.1">
    <property type="nucleotide sequence ID" value="NZ_BMZQ01000003.1"/>
</dbReference>
<dbReference type="Proteomes" id="UP000630142">
    <property type="component" value="Unassembled WGS sequence"/>
</dbReference>
<feature type="domain" description="ABC transporter" evidence="6">
    <location>
        <begin position="6"/>
        <end position="256"/>
    </location>
</feature>
<dbReference type="GO" id="GO:0016887">
    <property type="term" value="F:ATP hydrolysis activity"/>
    <property type="evidence" value="ECO:0007669"/>
    <property type="project" value="InterPro"/>
</dbReference>
<evidence type="ECO:0000256" key="4">
    <source>
        <dbReference type="ARBA" id="ARBA00022741"/>
    </source>
</evidence>
<dbReference type="InterPro" id="IPR027417">
    <property type="entry name" value="P-loop_NTPase"/>
</dbReference>
<organism evidence="7 8">
    <name type="scientific">Tianweitania populi</name>
    <dbReference type="NCBI Taxonomy" id="1607949"/>
    <lineage>
        <taxon>Bacteria</taxon>
        <taxon>Pseudomonadati</taxon>
        <taxon>Pseudomonadota</taxon>
        <taxon>Alphaproteobacteria</taxon>
        <taxon>Hyphomicrobiales</taxon>
        <taxon>Phyllobacteriaceae</taxon>
        <taxon>Tianweitania</taxon>
    </lineage>
</organism>
<dbReference type="GO" id="GO:0015833">
    <property type="term" value="P:peptide transport"/>
    <property type="evidence" value="ECO:0007669"/>
    <property type="project" value="InterPro"/>
</dbReference>
<reference evidence="7" key="1">
    <citation type="journal article" date="2014" name="Int. J. Syst. Evol. Microbiol.">
        <title>Complete genome sequence of Corynebacterium casei LMG S-19264T (=DSM 44701T), isolated from a smear-ripened cheese.</title>
        <authorList>
            <consortium name="US DOE Joint Genome Institute (JGI-PGF)"/>
            <person name="Walter F."/>
            <person name="Albersmeier A."/>
            <person name="Kalinowski J."/>
            <person name="Ruckert C."/>
        </authorList>
    </citation>
    <scope>NUCLEOTIDE SEQUENCE</scope>
    <source>
        <strain evidence="7">KCTC 42249</strain>
    </source>
</reference>
<dbReference type="NCBIfam" id="NF007739">
    <property type="entry name" value="PRK10419.1"/>
    <property type="match status" value="2"/>
</dbReference>
<dbReference type="EMBL" id="BMZQ01000003">
    <property type="protein sequence ID" value="GHD20728.1"/>
    <property type="molecule type" value="Genomic_DNA"/>
</dbReference>
<dbReference type="Pfam" id="PF00005">
    <property type="entry name" value="ABC_tran"/>
    <property type="match status" value="2"/>
</dbReference>
<name>A0A8J3GLA1_9HYPH</name>
<reference evidence="7" key="2">
    <citation type="submission" date="2020-09" db="EMBL/GenBank/DDBJ databases">
        <authorList>
            <person name="Sun Q."/>
            <person name="Kim S."/>
        </authorList>
    </citation>
    <scope>NUCLEOTIDE SEQUENCE</scope>
    <source>
        <strain evidence="7">KCTC 42249</strain>
    </source>
</reference>
<keyword evidence="8" id="KW-1185">Reference proteome</keyword>
<evidence type="ECO:0000256" key="2">
    <source>
        <dbReference type="ARBA" id="ARBA00005417"/>
    </source>
</evidence>
<dbReference type="InterPro" id="IPR003593">
    <property type="entry name" value="AAA+_ATPase"/>
</dbReference>
<dbReference type="FunFam" id="3.40.50.300:FF:000016">
    <property type="entry name" value="Oligopeptide ABC transporter ATP-binding component"/>
    <property type="match status" value="1"/>
</dbReference>
<evidence type="ECO:0000256" key="1">
    <source>
        <dbReference type="ARBA" id="ARBA00004417"/>
    </source>
</evidence>
<keyword evidence="3" id="KW-0813">Transport</keyword>
<comment type="similarity">
    <text evidence="2">Belongs to the ABC transporter superfamily.</text>
</comment>
<dbReference type="Gene3D" id="3.40.50.300">
    <property type="entry name" value="P-loop containing nucleotide triphosphate hydrolases"/>
    <property type="match status" value="2"/>
</dbReference>
<dbReference type="InterPro" id="IPR017871">
    <property type="entry name" value="ABC_transporter-like_CS"/>
</dbReference>
<dbReference type="PROSITE" id="PS00211">
    <property type="entry name" value="ABC_TRANSPORTER_1"/>
    <property type="match status" value="2"/>
</dbReference>
<dbReference type="PROSITE" id="PS50893">
    <property type="entry name" value="ABC_TRANSPORTER_2"/>
    <property type="match status" value="2"/>
</dbReference>
<protein>
    <submittedName>
        <fullName evidence="7">ABC transporter ATP-binding protein</fullName>
    </submittedName>
</protein>
<keyword evidence="5 7" id="KW-0067">ATP-binding</keyword>
<keyword evidence="4" id="KW-0547">Nucleotide-binding</keyword>
<evidence type="ECO:0000313" key="8">
    <source>
        <dbReference type="Proteomes" id="UP000630142"/>
    </source>
</evidence>
<dbReference type="InterPro" id="IPR013563">
    <property type="entry name" value="Oligopep_ABC_C"/>
</dbReference>
<dbReference type="SMART" id="SM00382">
    <property type="entry name" value="AAA"/>
    <property type="match status" value="2"/>
</dbReference>
<dbReference type="AlphaFoldDB" id="A0A8J3GLA1"/>
<dbReference type="InterPro" id="IPR050319">
    <property type="entry name" value="ABC_transp_ATP-bind"/>
</dbReference>
<dbReference type="GO" id="GO:0005886">
    <property type="term" value="C:plasma membrane"/>
    <property type="evidence" value="ECO:0007669"/>
    <property type="project" value="UniProtKB-SubCell"/>
</dbReference>
<dbReference type="GO" id="GO:0005524">
    <property type="term" value="F:ATP binding"/>
    <property type="evidence" value="ECO:0007669"/>
    <property type="project" value="UniProtKB-KW"/>
</dbReference>
<feature type="domain" description="ABC transporter" evidence="6">
    <location>
        <begin position="278"/>
        <end position="523"/>
    </location>
</feature>
<dbReference type="CDD" id="cd03257">
    <property type="entry name" value="ABC_NikE_OppD_transporters"/>
    <property type="match status" value="2"/>
</dbReference>
<dbReference type="NCBIfam" id="NF008453">
    <property type="entry name" value="PRK11308.1"/>
    <property type="match status" value="2"/>
</dbReference>
<dbReference type="Pfam" id="PF08352">
    <property type="entry name" value="oligo_HPY"/>
    <property type="match status" value="2"/>
</dbReference>
<evidence type="ECO:0000256" key="3">
    <source>
        <dbReference type="ARBA" id="ARBA00022448"/>
    </source>
</evidence>
<dbReference type="SUPFAM" id="SSF52540">
    <property type="entry name" value="P-loop containing nucleoside triphosphate hydrolases"/>
    <property type="match status" value="2"/>
</dbReference>